<sequence length="85" mass="9721">MLLSKMRHAYKYYAGGSVCSYTGYNLWSSTEANMLMMPIWMTNNCRDVASSHPKCQLRKHARKPLCCVCRKQKHSEPPEGSGYNS</sequence>
<proteinExistence type="predicted"/>
<evidence type="ECO:0000313" key="2">
    <source>
        <dbReference type="Proteomes" id="UP000438429"/>
    </source>
</evidence>
<dbReference type="AlphaFoldDB" id="A0A6A4RTE6"/>
<gene>
    <name evidence="1" type="ORF">F2P81_024209</name>
</gene>
<comment type="caution">
    <text evidence="1">The sequence shown here is derived from an EMBL/GenBank/DDBJ whole genome shotgun (WGS) entry which is preliminary data.</text>
</comment>
<reference evidence="1 2" key="1">
    <citation type="submission" date="2019-06" db="EMBL/GenBank/DDBJ databases">
        <title>Draft genomes of female and male turbot (Scophthalmus maximus).</title>
        <authorList>
            <person name="Xu H."/>
            <person name="Xu X.-W."/>
            <person name="Shao C."/>
            <person name="Chen S."/>
        </authorList>
    </citation>
    <scope>NUCLEOTIDE SEQUENCE [LARGE SCALE GENOMIC DNA]</scope>
    <source>
        <strain evidence="1">Ysfricsl-2016a</strain>
        <tissue evidence="1">Blood</tissue>
    </source>
</reference>
<organism evidence="1 2">
    <name type="scientific">Scophthalmus maximus</name>
    <name type="common">Turbot</name>
    <name type="synonym">Psetta maxima</name>
    <dbReference type="NCBI Taxonomy" id="52904"/>
    <lineage>
        <taxon>Eukaryota</taxon>
        <taxon>Metazoa</taxon>
        <taxon>Chordata</taxon>
        <taxon>Craniata</taxon>
        <taxon>Vertebrata</taxon>
        <taxon>Euteleostomi</taxon>
        <taxon>Actinopterygii</taxon>
        <taxon>Neopterygii</taxon>
        <taxon>Teleostei</taxon>
        <taxon>Neoteleostei</taxon>
        <taxon>Acanthomorphata</taxon>
        <taxon>Carangaria</taxon>
        <taxon>Pleuronectiformes</taxon>
        <taxon>Pleuronectoidei</taxon>
        <taxon>Scophthalmidae</taxon>
        <taxon>Scophthalmus</taxon>
    </lineage>
</organism>
<dbReference type="EMBL" id="VEVO01000022">
    <property type="protein sequence ID" value="KAF0023579.1"/>
    <property type="molecule type" value="Genomic_DNA"/>
</dbReference>
<accession>A0A6A4RTE6</accession>
<evidence type="ECO:0000313" key="1">
    <source>
        <dbReference type="EMBL" id="KAF0023579.1"/>
    </source>
</evidence>
<dbReference type="Proteomes" id="UP000438429">
    <property type="component" value="Unassembled WGS sequence"/>
</dbReference>
<protein>
    <submittedName>
        <fullName evidence="1">Uncharacterized protein</fullName>
    </submittedName>
</protein>
<name>A0A6A4RTE6_SCOMX</name>